<name>E3SL90_9CAUD</name>
<dbReference type="GeneID" id="10328741"/>
<protein>
    <submittedName>
        <fullName evidence="3">Uncharacterized protein</fullName>
    </submittedName>
</protein>
<accession>E3SL90</accession>
<evidence type="ECO:0000313" key="4">
    <source>
        <dbReference type="Proteomes" id="UP000006527"/>
    </source>
</evidence>
<gene>
    <name evidence="3" type="ORF">SSSM7_172</name>
</gene>
<reference evidence="3 4" key="1">
    <citation type="journal article" date="2010" name="Environ. Microbiol.">
        <title>Genomic analysis of oceanic cyanobacterial myoviruses compared with T4-like myoviruses from diverse hosts and environments.</title>
        <authorList>
            <person name="Sullivan M.B."/>
            <person name="Huang K.H."/>
            <person name="Ignacio-Espinoza J.C."/>
            <person name="Berlin A.M."/>
            <person name="Kelly L."/>
            <person name="Weigele P.R."/>
            <person name="DeFrancesco A.S."/>
            <person name="Kern S.E."/>
            <person name="Thompson L.R."/>
            <person name="Young S."/>
            <person name="Yandava C."/>
            <person name="Fu R."/>
            <person name="Krastins B."/>
            <person name="Chase M."/>
            <person name="Sarracino D."/>
            <person name="Osburne M.S."/>
            <person name="Henn M.R."/>
            <person name="Chisholm S.W."/>
        </authorList>
    </citation>
    <scope>NUCLEOTIDE SEQUENCE [LARGE SCALE GENOMIC DNA]</scope>
    <source>
        <strain evidence="3">8109-3</strain>
    </source>
</reference>
<feature type="region of interest" description="Disordered" evidence="1">
    <location>
        <begin position="63"/>
        <end position="89"/>
    </location>
</feature>
<sequence length="104" mass="12188">MTKTKLRAQVKSRWYYYFWGAATIAVVSGQIYVGNGFRRMARSFDRLVNGFVIELLQEEPKPRGRYEPLIPPPTGDYRDFGPGLTQEKSPDDHIIWLEWYNDSK</sequence>
<keyword evidence="2" id="KW-0472">Membrane</keyword>
<keyword evidence="4" id="KW-1185">Reference proteome</keyword>
<dbReference type="EMBL" id="GU071098">
    <property type="protein sequence ID" value="ADO98238.1"/>
    <property type="molecule type" value="Genomic_DNA"/>
</dbReference>
<dbReference type="KEGG" id="vg:10328741"/>
<proteinExistence type="predicted"/>
<organism evidence="3 4">
    <name type="scientific">Synechococcus phage S-SSM7</name>
    <dbReference type="NCBI Taxonomy" id="445686"/>
    <lineage>
        <taxon>Viruses</taxon>
        <taxon>Duplodnaviria</taxon>
        <taxon>Heunggongvirae</taxon>
        <taxon>Uroviricota</taxon>
        <taxon>Caudoviricetes</taxon>
        <taxon>Pantevenvirales</taxon>
        <taxon>Kyanoviridae</taxon>
        <taxon>Lipsvirus</taxon>
        <taxon>Lipsvirus ssm7</taxon>
    </lineage>
</organism>
<evidence type="ECO:0000256" key="1">
    <source>
        <dbReference type="SAM" id="MobiDB-lite"/>
    </source>
</evidence>
<evidence type="ECO:0000256" key="2">
    <source>
        <dbReference type="SAM" id="Phobius"/>
    </source>
</evidence>
<dbReference type="Proteomes" id="UP000006527">
    <property type="component" value="Segment"/>
</dbReference>
<dbReference type="RefSeq" id="YP_004324225.1">
    <property type="nucleotide sequence ID" value="NC_015287.1"/>
</dbReference>
<keyword evidence="2" id="KW-0812">Transmembrane</keyword>
<evidence type="ECO:0000313" key="3">
    <source>
        <dbReference type="EMBL" id="ADO98238.1"/>
    </source>
</evidence>
<feature type="transmembrane region" description="Helical" evidence="2">
    <location>
        <begin position="14"/>
        <end position="33"/>
    </location>
</feature>
<dbReference type="OrthoDB" id="26253at10239"/>
<keyword evidence="2" id="KW-1133">Transmembrane helix</keyword>